<keyword evidence="2" id="KW-1185">Reference proteome</keyword>
<name>A0A183TVX6_TOXCA</name>
<organism evidence="2 3">
    <name type="scientific">Toxocara canis</name>
    <name type="common">Canine roundworm</name>
    <dbReference type="NCBI Taxonomy" id="6265"/>
    <lineage>
        <taxon>Eukaryota</taxon>
        <taxon>Metazoa</taxon>
        <taxon>Ecdysozoa</taxon>
        <taxon>Nematoda</taxon>
        <taxon>Chromadorea</taxon>
        <taxon>Rhabditida</taxon>
        <taxon>Spirurina</taxon>
        <taxon>Ascaridomorpha</taxon>
        <taxon>Ascaridoidea</taxon>
        <taxon>Toxocaridae</taxon>
        <taxon>Toxocara</taxon>
    </lineage>
</organism>
<accession>A0A183TVX6</accession>
<reference evidence="3" key="1">
    <citation type="submission" date="2016-06" db="UniProtKB">
        <authorList>
            <consortium name="WormBaseParasite"/>
        </authorList>
    </citation>
    <scope>IDENTIFICATION</scope>
</reference>
<dbReference type="AlphaFoldDB" id="A0A183TVX6"/>
<dbReference type="EMBL" id="UYWY01000179">
    <property type="protein sequence ID" value="VDM24163.1"/>
    <property type="molecule type" value="Genomic_DNA"/>
</dbReference>
<dbReference type="Proteomes" id="UP000050794">
    <property type="component" value="Unassembled WGS sequence"/>
</dbReference>
<evidence type="ECO:0000313" key="1">
    <source>
        <dbReference type="EMBL" id="VDM24163.1"/>
    </source>
</evidence>
<evidence type="ECO:0000313" key="3">
    <source>
        <dbReference type="WBParaSite" id="TCNE_0000039501-mRNA-1"/>
    </source>
</evidence>
<evidence type="ECO:0000313" key="2">
    <source>
        <dbReference type="Proteomes" id="UP000050794"/>
    </source>
</evidence>
<dbReference type="WBParaSite" id="TCNE_0000039501-mRNA-1">
    <property type="protein sequence ID" value="TCNE_0000039501-mRNA-1"/>
    <property type="gene ID" value="TCNE_0000039501"/>
</dbReference>
<gene>
    <name evidence="1" type="ORF">TCNE_LOCUS396</name>
</gene>
<reference evidence="1 2" key="2">
    <citation type="submission" date="2018-11" db="EMBL/GenBank/DDBJ databases">
        <authorList>
            <consortium name="Pathogen Informatics"/>
        </authorList>
    </citation>
    <scope>NUCLEOTIDE SEQUENCE [LARGE SCALE GENOMIC DNA]</scope>
</reference>
<protein>
    <submittedName>
        <fullName evidence="3">ZP domain-containing protein</fullName>
    </submittedName>
</protein>
<sequence>MASLTAKEEHIAGGMQVYKISGEHYVNVSVLYEKRPRPSFGNYCYYDEDEGEGKIHLGRLKAAAPGQVMAVFDAQEDRAPPDPRMHGKALASKALLTVRNDDCNELNAIVLNRLNVEQEAVTYHARPVMSDDFQYVLATGERIAHSVQIVELFCDFQRANRSLRADRRAVLRFSESESLTPCRSSSCSAIFRERIANSVQIVELFCGFQRANRSLRADRRAVLRFSESESLTPCRPSSCSAIFRERIAHSVQIVELFCDFQRANRSLRADRRAVLRFSESESLTPCRSSSCSAFFRERIAHSVQIVELFCDFQRANHSLRANRLEVLKYAFTFHYARNISPVHLLCVIVIQP</sequence>
<proteinExistence type="predicted"/>